<keyword evidence="7 10" id="KW-0408">Iron</keyword>
<keyword evidence="12" id="KW-1133">Transmembrane helix</keyword>
<keyword evidence="8 10" id="KW-0411">Iron-sulfur</keyword>
<evidence type="ECO:0000313" key="16">
    <source>
        <dbReference type="Proteomes" id="UP000016900"/>
    </source>
</evidence>
<keyword evidence="2 10" id="KW-0004">4Fe-4S</keyword>
<evidence type="ECO:0000256" key="11">
    <source>
        <dbReference type="PIRSR" id="PIRSR005784-1"/>
    </source>
</evidence>
<evidence type="ECO:0000256" key="5">
    <source>
        <dbReference type="ARBA" id="ARBA00022967"/>
    </source>
</evidence>
<dbReference type="Pfam" id="PF04060">
    <property type="entry name" value="FeS"/>
    <property type="match status" value="1"/>
</dbReference>
<evidence type="ECO:0000259" key="14">
    <source>
        <dbReference type="PROSITE" id="PS51656"/>
    </source>
</evidence>
<feature type="domain" description="4Fe-4S ferredoxin-type" evidence="13">
    <location>
        <begin position="113"/>
        <end position="142"/>
    </location>
</feature>
<dbReference type="SUPFAM" id="SSF54862">
    <property type="entry name" value="4Fe-4S ferredoxins"/>
    <property type="match status" value="1"/>
</dbReference>
<dbReference type="InterPro" id="IPR007202">
    <property type="entry name" value="4Fe-4S_dom"/>
</dbReference>
<dbReference type="PROSITE" id="PS51656">
    <property type="entry name" value="4FE4S"/>
    <property type="match status" value="1"/>
</dbReference>
<proteinExistence type="inferred from homology"/>
<dbReference type="eggNOG" id="COG2878">
    <property type="taxonomic scope" value="Bacteria"/>
</dbReference>
<keyword evidence="5 10" id="KW-1278">Translocase</keyword>
<dbReference type="NCBIfam" id="NF003475">
    <property type="entry name" value="PRK05113.1"/>
    <property type="match status" value="1"/>
</dbReference>
<dbReference type="OrthoDB" id="9789936at2"/>
<dbReference type="GO" id="GO:0046872">
    <property type="term" value="F:metal ion binding"/>
    <property type="evidence" value="ECO:0007669"/>
    <property type="project" value="UniProtKB-KW"/>
</dbReference>
<evidence type="ECO:0000256" key="12">
    <source>
        <dbReference type="SAM" id="Phobius"/>
    </source>
</evidence>
<organism evidence="15 16">
    <name type="scientific">Candidatus Pantoea carbekii</name>
    <dbReference type="NCBI Taxonomy" id="1235990"/>
    <lineage>
        <taxon>Bacteria</taxon>
        <taxon>Pseudomonadati</taxon>
        <taxon>Pseudomonadota</taxon>
        <taxon>Gammaproteobacteria</taxon>
        <taxon>Enterobacterales</taxon>
        <taxon>Erwiniaceae</taxon>
        <taxon>Pantoea</taxon>
    </lineage>
</organism>
<keyword evidence="10" id="KW-1003">Cell membrane</keyword>
<dbReference type="InterPro" id="IPR050395">
    <property type="entry name" value="4Fe4S_Ferredoxin_RnfB"/>
</dbReference>
<feature type="binding site" evidence="10 11">
    <location>
        <position position="74"/>
    </location>
    <ligand>
        <name>[4Fe-4S] cluster</name>
        <dbReference type="ChEBI" id="CHEBI:49883"/>
        <label>1</label>
    </ligand>
</feature>
<dbReference type="Gene3D" id="3.30.70.20">
    <property type="match status" value="1"/>
</dbReference>
<feature type="binding site" evidence="10 11">
    <location>
        <position position="57"/>
    </location>
    <ligand>
        <name>[4Fe-4S] cluster</name>
        <dbReference type="ChEBI" id="CHEBI:49883"/>
        <label>1</label>
    </ligand>
</feature>
<feature type="domain" description="4Fe-4S" evidence="14">
    <location>
        <begin position="32"/>
        <end position="91"/>
    </location>
</feature>
<feature type="binding site" evidence="10 11">
    <location>
        <position position="155"/>
    </location>
    <ligand>
        <name>[4Fe-4S] cluster</name>
        <dbReference type="ChEBI" id="CHEBI:49883"/>
        <label>3</label>
    </ligand>
</feature>
<feature type="domain" description="4Fe-4S ferredoxin-type" evidence="13">
    <location>
        <begin position="143"/>
        <end position="172"/>
    </location>
</feature>
<dbReference type="GO" id="GO:0009055">
    <property type="term" value="F:electron transfer activity"/>
    <property type="evidence" value="ECO:0007669"/>
    <property type="project" value="InterPro"/>
</dbReference>
<comment type="subunit">
    <text evidence="10">The complex is composed of six subunits: RnfA, RnfB, RnfC, RnfD, RnfE and RnfG.</text>
</comment>
<evidence type="ECO:0000256" key="9">
    <source>
        <dbReference type="ARBA" id="ARBA00023136"/>
    </source>
</evidence>
<gene>
    <name evidence="10" type="primary">rnfB</name>
    <name evidence="15" type="ORF">HHS_06420</name>
</gene>
<comment type="function">
    <text evidence="10">Part of a membrane-bound complex that couples electron transfer with translocation of ions across the membrane.</text>
</comment>
<keyword evidence="4 10" id="KW-0677">Repeat</keyword>
<dbReference type="NCBIfam" id="TIGR01944">
    <property type="entry name" value="rnfB"/>
    <property type="match status" value="1"/>
</dbReference>
<evidence type="ECO:0000256" key="4">
    <source>
        <dbReference type="ARBA" id="ARBA00022737"/>
    </source>
</evidence>
<keyword evidence="16" id="KW-1185">Reference proteome</keyword>
<evidence type="ECO:0000256" key="3">
    <source>
        <dbReference type="ARBA" id="ARBA00022723"/>
    </source>
</evidence>
<keyword evidence="6 10" id="KW-0249">Electron transport</keyword>
<dbReference type="PROSITE" id="PS00198">
    <property type="entry name" value="4FE4S_FER_1"/>
    <property type="match status" value="2"/>
</dbReference>
<keyword evidence="1 10" id="KW-0813">Transport</keyword>
<feature type="binding site" evidence="10 11">
    <location>
        <position position="162"/>
    </location>
    <ligand>
        <name>[4Fe-4S] cluster</name>
        <dbReference type="ChEBI" id="CHEBI:49883"/>
        <label>2</label>
    </ligand>
</feature>
<dbReference type="InterPro" id="IPR010207">
    <property type="entry name" value="Elect_transpt_cplx_RnfB/RsxB"/>
</dbReference>
<feature type="binding site" evidence="10 11">
    <location>
        <position position="158"/>
    </location>
    <ligand>
        <name>[4Fe-4S] cluster</name>
        <dbReference type="ChEBI" id="CHEBI:49883"/>
        <label>3</label>
    </ligand>
</feature>
<dbReference type="KEGG" id="hhs:HHS_06420"/>
<keyword evidence="3 10" id="KW-0479">Metal-binding</keyword>
<keyword evidence="10" id="KW-0997">Cell inner membrane</keyword>
<accession>U3U820</accession>
<feature type="binding site" evidence="10 11">
    <location>
        <position position="52"/>
    </location>
    <ligand>
        <name>[4Fe-4S] cluster</name>
        <dbReference type="ChEBI" id="CHEBI:49883"/>
        <label>1</label>
    </ligand>
</feature>
<dbReference type="Gene3D" id="1.10.15.40">
    <property type="entry name" value="Electron transport complex subunit B, putative Fe-S cluster"/>
    <property type="match status" value="1"/>
</dbReference>
<comment type="similarity">
    <text evidence="10">Belongs to the 4Fe4S bacterial-type ferredoxin family. RnfB subfamily.</text>
</comment>
<dbReference type="PANTHER" id="PTHR43560">
    <property type="entry name" value="ION-TRANSLOCATING OXIDOREDUCTASE COMPLEX SUBUNIT B"/>
    <property type="match status" value="1"/>
</dbReference>
<dbReference type="GO" id="GO:0051539">
    <property type="term" value="F:4 iron, 4 sulfur cluster binding"/>
    <property type="evidence" value="ECO:0007669"/>
    <property type="project" value="UniProtKB-UniRule"/>
</dbReference>
<feature type="binding site" evidence="10 11">
    <location>
        <position position="122"/>
    </location>
    <ligand>
        <name>[4Fe-4S] cluster</name>
        <dbReference type="ChEBI" id="CHEBI:49883"/>
        <label>2</label>
    </ligand>
</feature>
<feature type="binding site" evidence="10 11">
    <location>
        <position position="125"/>
    </location>
    <ligand>
        <name>[4Fe-4S] cluster</name>
        <dbReference type="ChEBI" id="CHEBI:49883"/>
        <label>2</label>
    </ligand>
</feature>
<dbReference type="EC" id="7.-.-.-" evidence="10"/>
<name>U3U820_9GAMM</name>
<dbReference type="InterPro" id="IPR017900">
    <property type="entry name" value="4Fe4S_Fe_S_CS"/>
</dbReference>
<dbReference type="PANTHER" id="PTHR43560:SF1">
    <property type="entry name" value="ION-TRANSLOCATING OXIDOREDUCTASE COMPLEX SUBUNIT B"/>
    <property type="match status" value="1"/>
</dbReference>
<protein>
    <recommendedName>
        <fullName evidence="10">Ion-translocating oxidoreductase complex subunit B</fullName>
        <ecNumber evidence="10">7.-.-.-</ecNumber>
    </recommendedName>
    <alternativeName>
        <fullName evidence="10">Rnf electron transport complex subunit B</fullName>
    </alternativeName>
</protein>
<dbReference type="GO" id="GO:0005886">
    <property type="term" value="C:plasma membrane"/>
    <property type="evidence" value="ECO:0007669"/>
    <property type="project" value="UniProtKB-SubCell"/>
</dbReference>
<dbReference type="GO" id="GO:0022900">
    <property type="term" value="P:electron transport chain"/>
    <property type="evidence" value="ECO:0007669"/>
    <property type="project" value="UniProtKB-UniRule"/>
</dbReference>
<evidence type="ECO:0000256" key="7">
    <source>
        <dbReference type="ARBA" id="ARBA00023004"/>
    </source>
</evidence>
<evidence type="ECO:0000256" key="2">
    <source>
        <dbReference type="ARBA" id="ARBA00022485"/>
    </source>
</evidence>
<comment type="caution">
    <text evidence="10">Lacks conserved residue(s) required for the propagation of feature annotation.</text>
</comment>
<dbReference type="Proteomes" id="UP000016900">
    <property type="component" value="Chromosome"/>
</dbReference>
<evidence type="ECO:0000256" key="10">
    <source>
        <dbReference type="HAMAP-Rule" id="MF_00463"/>
    </source>
</evidence>
<evidence type="ECO:0000259" key="13">
    <source>
        <dbReference type="PROSITE" id="PS51379"/>
    </source>
</evidence>
<feature type="transmembrane region" description="Helical" evidence="12">
    <location>
        <begin position="6"/>
        <end position="29"/>
    </location>
</feature>
<keyword evidence="9 10" id="KW-0472">Membrane</keyword>
<dbReference type="Pfam" id="PF14697">
    <property type="entry name" value="Fer4_21"/>
    <property type="match status" value="1"/>
</dbReference>
<feature type="binding site" evidence="10 11">
    <location>
        <position position="132"/>
    </location>
    <ligand>
        <name>[4Fe-4S] cluster</name>
        <dbReference type="ChEBI" id="CHEBI:49883"/>
        <label>3</label>
    </ligand>
</feature>
<feature type="binding site" evidence="10 11">
    <location>
        <position position="128"/>
    </location>
    <ligand>
        <name>[4Fe-4S] cluster</name>
        <dbReference type="ChEBI" id="CHEBI:49883"/>
        <label>2</label>
    </ligand>
</feature>
<reference evidence="15 16" key="1">
    <citation type="submission" date="2012-10" db="EMBL/GenBank/DDBJ databases">
        <title>Genome sequence of the symbiont of the pentatomidae stink bug Halyomorpha halys.</title>
        <authorList>
            <person name="Kobayashi H."/>
            <person name="Fujii-Muramatsu R."/>
            <person name="Takeishi K."/>
            <person name="Noda H."/>
        </authorList>
    </citation>
    <scope>NUCLEOTIDE SEQUENCE [LARGE SCALE GENOMIC DNA]</scope>
</reference>
<dbReference type="PATRIC" id="fig|1235990.3.peg.639"/>
<evidence type="ECO:0000256" key="8">
    <source>
        <dbReference type="ARBA" id="ARBA00023014"/>
    </source>
</evidence>
<keyword evidence="12" id="KW-0812">Transmembrane</keyword>
<feature type="binding site" evidence="10 11">
    <location>
        <position position="49"/>
    </location>
    <ligand>
        <name>[4Fe-4S] cluster</name>
        <dbReference type="ChEBI" id="CHEBI:49883"/>
        <label>1</label>
    </ligand>
</feature>
<evidence type="ECO:0000313" key="15">
    <source>
        <dbReference type="EMBL" id="BAO00612.1"/>
    </source>
</evidence>
<evidence type="ECO:0000256" key="1">
    <source>
        <dbReference type="ARBA" id="ARBA00022448"/>
    </source>
</evidence>
<comment type="cofactor">
    <cofactor evidence="10 11">
        <name>[4Fe-4S] cluster</name>
        <dbReference type="ChEBI" id="CHEBI:49883"/>
    </cofactor>
    <text evidence="10 11">Binds 3 [4Fe-4S] clusters.</text>
</comment>
<dbReference type="AlphaFoldDB" id="U3U820"/>
<feature type="region of interest" description="Hydrophobic" evidence="10">
    <location>
        <begin position="1"/>
        <end position="26"/>
    </location>
</feature>
<dbReference type="EMBL" id="AP012554">
    <property type="protein sequence ID" value="BAO00612.1"/>
    <property type="molecule type" value="Genomic_DNA"/>
</dbReference>
<dbReference type="InterPro" id="IPR017896">
    <property type="entry name" value="4Fe4S_Fe-S-bd"/>
</dbReference>
<dbReference type="HAMAP" id="MF_00463">
    <property type="entry name" value="RsxB_RnfB"/>
    <property type="match status" value="1"/>
</dbReference>
<sequence>MTTIWISIVVLSILSLIFGAILGYASYYFQMEEDCIIEQINAVLPQNQCAQCGYMGCRLYAEAIVKKKEVVNKCIPGGKQTMLKLAALLNMNPSFFIEDGITPITSLPIPLRTVVKIDEVNCIGCNKCIQVCPVDAIIGAPRTMHTVLQDLCTGCNLCVPHCPTDCIAIQSTVDQKSNYQTDSRPIIFQVS</sequence>
<dbReference type="STRING" id="1235990.BMSBPS_0271"/>
<feature type="binding site" evidence="10 11">
    <location>
        <position position="152"/>
    </location>
    <ligand>
        <name>[4Fe-4S] cluster</name>
        <dbReference type="ChEBI" id="CHEBI:49883"/>
        <label>3</label>
    </ligand>
</feature>
<evidence type="ECO:0000256" key="6">
    <source>
        <dbReference type="ARBA" id="ARBA00022982"/>
    </source>
</evidence>
<dbReference type="InterPro" id="IPR016463">
    <property type="entry name" value="RnfB/RsxB_Proteobac"/>
</dbReference>
<comment type="subcellular location">
    <subcellularLocation>
        <location evidence="10">Cell inner membrane</location>
    </subcellularLocation>
</comment>
<dbReference type="PIRSF" id="PIRSF005784">
    <property type="entry name" value="Elect_transpt_RnfB"/>
    <property type="match status" value="1"/>
</dbReference>
<dbReference type="PROSITE" id="PS51379">
    <property type="entry name" value="4FE4S_FER_2"/>
    <property type="match status" value="2"/>
</dbReference>